<reference evidence="2 3" key="1">
    <citation type="submission" date="2016-10" db="EMBL/GenBank/DDBJ databases">
        <authorList>
            <person name="de Groot N.N."/>
        </authorList>
    </citation>
    <scope>NUCLEOTIDE SEQUENCE [LARGE SCALE GENOMIC DNA]</scope>
    <source>
        <strain evidence="2 3">743A</strain>
    </source>
</reference>
<dbReference type="PANTHER" id="PTHR43685">
    <property type="entry name" value="GLYCOSYLTRANSFERASE"/>
    <property type="match status" value="1"/>
</dbReference>
<dbReference type="GO" id="GO:0016740">
    <property type="term" value="F:transferase activity"/>
    <property type="evidence" value="ECO:0007669"/>
    <property type="project" value="UniProtKB-KW"/>
</dbReference>
<dbReference type="RefSeq" id="WP_092561440.1">
    <property type="nucleotide sequence ID" value="NZ_FOYZ01000010.1"/>
</dbReference>
<dbReference type="AlphaFoldDB" id="A0A1I6KQE9"/>
<protein>
    <submittedName>
        <fullName evidence="2">Rhamnosyltransferase</fullName>
    </submittedName>
</protein>
<dbReference type="InterPro" id="IPR050834">
    <property type="entry name" value="Glycosyltransf_2"/>
</dbReference>
<feature type="domain" description="Glycosyltransferase 2-like" evidence="1">
    <location>
        <begin position="9"/>
        <end position="178"/>
    </location>
</feature>
<dbReference type="Gene3D" id="3.90.550.10">
    <property type="entry name" value="Spore Coat Polysaccharide Biosynthesis Protein SpsA, Chain A"/>
    <property type="match status" value="1"/>
</dbReference>
<organism evidence="2 3">
    <name type="scientific">Anaeromicropila populeti</name>
    <dbReference type="NCBI Taxonomy" id="37658"/>
    <lineage>
        <taxon>Bacteria</taxon>
        <taxon>Bacillati</taxon>
        <taxon>Bacillota</taxon>
        <taxon>Clostridia</taxon>
        <taxon>Lachnospirales</taxon>
        <taxon>Lachnospiraceae</taxon>
        <taxon>Anaeromicropila</taxon>
    </lineage>
</organism>
<dbReference type="Proteomes" id="UP000199659">
    <property type="component" value="Unassembled WGS sequence"/>
</dbReference>
<gene>
    <name evidence="2" type="ORF">SAMN05661086_02582</name>
</gene>
<evidence type="ECO:0000313" key="2">
    <source>
        <dbReference type="EMBL" id="SFR93475.1"/>
    </source>
</evidence>
<dbReference type="EMBL" id="FOYZ01000010">
    <property type="protein sequence ID" value="SFR93475.1"/>
    <property type="molecule type" value="Genomic_DNA"/>
</dbReference>
<dbReference type="OrthoDB" id="9790005at2"/>
<dbReference type="SUPFAM" id="SSF53448">
    <property type="entry name" value="Nucleotide-diphospho-sugar transferases"/>
    <property type="match status" value="1"/>
</dbReference>
<sequence>MERAGTVDVIIPVYLPDSKLELLLERMKKQTIPPNKIILMHTVVPGKESILIPYQEKFEVEVHDISKNEFDHGRTRNAGAGFSNAEYILFMTQDAVPEDKHLIENLLNGFSQESIGICYARQLPGKHSDEIERFTRNFNYSDEDIIKSEKDMKTLGIKAFFCSDVCAVYRRKYFDEIGGFVEKTIFNEDAIMAYYFLIKGYQVHYVSSARVIHAHKYTYRQQFTRNFDLGVSHAQYSEIFEAVKSETEGIKLVKDTLDYLCKSRRYWKIPDLIFTSGFKFLGYRFGKKYRRLPKGLVVKLSMNKGFWNEGK</sequence>
<name>A0A1I6KQE9_9FIRM</name>
<dbReference type="STRING" id="37658.SAMN05661086_02582"/>
<proteinExistence type="predicted"/>
<keyword evidence="3" id="KW-1185">Reference proteome</keyword>
<dbReference type="InterPro" id="IPR001173">
    <property type="entry name" value="Glyco_trans_2-like"/>
</dbReference>
<accession>A0A1I6KQE9</accession>
<dbReference type="CDD" id="cd00761">
    <property type="entry name" value="Glyco_tranf_GTA_type"/>
    <property type="match status" value="1"/>
</dbReference>
<dbReference type="Pfam" id="PF00535">
    <property type="entry name" value="Glycos_transf_2"/>
    <property type="match status" value="1"/>
</dbReference>
<dbReference type="InterPro" id="IPR029044">
    <property type="entry name" value="Nucleotide-diphossugar_trans"/>
</dbReference>
<evidence type="ECO:0000313" key="3">
    <source>
        <dbReference type="Proteomes" id="UP000199659"/>
    </source>
</evidence>
<evidence type="ECO:0000259" key="1">
    <source>
        <dbReference type="Pfam" id="PF00535"/>
    </source>
</evidence>
<dbReference type="GO" id="GO:0044010">
    <property type="term" value="P:single-species biofilm formation"/>
    <property type="evidence" value="ECO:0007669"/>
    <property type="project" value="TreeGrafter"/>
</dbReference>
<keyword evidence="2" id="KW-0808">Transferase</keyword>
<dbReference type="PANTHER" id="PTHR43685:SF13">
    <property type="entry name" value="O ANTIGEN BIOSYNTHESIS RHAMNOSYLTRANSFERASE RFBN"/>
    <property type="match status" value="1"/>
</dbReference>